<name>A0ABQ1E8T5_9CLOT</name>
<dbReference type="Proteomes" id="UP000663802">
    <property type="component" value="Unassembled WGS sequence"/>
</dbReference>
<evidence type="ECO:0000313" key="1">
    <source>
        <dbReference type="EMBL" id="GFZ31164.1"/>
    </source>
</evidence>
<sequence>MYTAEISIEYPKDILTLAKYNTIITNNNLIIDRQNVDKTGMNFLFLNIFSPITAAKMHNNRLAKALIP</sequence>
<organism evidence="1 2">
    <name type="scientific">Clostridium zeae</name>
    <dbReference type="NCBI Taxonomy" id="2759022"/>
    <lineage>
        <taxon>Bacteria</taxon>
        <taxon>Bacillati</taxon>
        <taxon>Bacillota</taxon>
        <taxon>Clostridia</taxon>
        <taxon>Eubacteriales</taxon>
        <taxon>Clostridiaceae</taxon>
        <taxon>Clostridium</taxon>
    </lineage>
</organism>
<gene>
    <name evidence="1" type="ORF">CSC2_16900</name>
</gene>
<dbReference type="EMBL" id="BMBA01000001">
    <property type="protein sequence ID" value="GFZ31164.1"/>
    <property type="molecule type" value="Genomic_DNA"/>
</dbReference>
<comment type="caution">
    <text evidence="1">The sequence shown here is derived from an EMBL/GenBank/DDBJ whole genome shotgun (WGS) entry which is preliminary data.</text>
</comment>
<protein>
    <submittedName>
        <fullName evidence="1">Uncharacterized protein</fullName>
    </submittedName>
</protein>
<reference evidence="1 2" key="1">
    <citation type="journal article" date="2021" name="Int. J. Syst. Evol. Microbiol.">
        <title>Clostridium zeae sp. nov., isolated from corn silage.</title>
        <authorList>
            <person name="Kobayashi H."/>
            <person name="Tanizawa Y."/>
            <person name="Yagura M."/>
            <person name="Sakamoto M."/>
            <person name="Ohkuma M."/>
            <person name="Tohno M."/>
        </authorList>
    </citation>
    <scope>NUCLEOTIDE SEQUENCE [LARGE SCALE GENOMIC DNA]</scope>
    <source>
        <strain evidence="1 2">CSC2</strain>
    </source>
</reference>
<proteinExistence type="predicted"/>
<accession>A0ABQ1E8T5</accession>
<keyword evidence="2" id="KW-1185">Reference proteome</keyword>
<evidence type="ECO:0000313" key="2">
    <source>
        <dbReference type="Proteomes" id="UP000663802"/>
    </source>
</evidence>